<accession>A0A1A8XFH0</accession>
<dbReference type="AlphaFoldDB" id="A0A1A8XFH0"/>
<evidence type="ECO:0000313" key="3">
    <source>
        <dbReference type="Proteomes" id="UP000078546"/>
    </source>
</evidence>
<reference evidence="3 4" key="1">
    <citation type="submission" date="2016-05" db="EMBL/GenBank/DDBJ databases">
        <authorList>
            <person name="Naeem Raeece"/>
        </authorList>
    </citation>
    <scope>NUCLEOTIDE SEQUENCE [LARGE SCALE GENOMIC DNA]</scope>
</reference>
<organism evidence="2 3">
    <name type="scientific">Plasmodium ovale curtisi</name>
    <dbReference type="NCBI Taxonomy" id="864141"/>
    <lineage>
        <taxon>Eukaryota</taxon>
        <taxon>Sar</taxon>
        <taxon>Alveolata</taxon>
        <taxon>Apicomplexa</taxon>
        <taxon>Aconoidasida</taxon>
        <taxon>Haemosporida</taxon>
        <taxon>Plasmodiidae</taxon>
        <taxon>Plasmodium</taxon>
        <taxon>Plasmodium (Plasmodium)</taxon>
    </lineage>
</organism>
<dbReference type="EMBL" id="FLQV01003609">
    <property type="protein sequence ID" value="SBT02647.1"/>
    <property type="molecule type" value="Genomic_DNA"/>
</dbReference>
<dbReference type="Proteomes" id="UP000078546">
    <property type="component" value="Unassembled WGS sequence"/>
</dbReference>
<evidence type="ECO:0000313" key="2">
    <source>
        <dbReference type="EMBL" id="SBT02647.1"/>
    </source>
</evidence>
<sequence>MVDSKQHEETGGLFGYPPKELYSDKFYQDRELFYSDLIKYSKHCNNIYGEKQRTRLKDLCKRVLKYLEQSTKWEENKNEYDECILLNYWLYDKISKYFANDKDYIDIAYGSIQGIWRTLVDDSYQVSYYKKCKPLFEKILKHSDWKKGKELYDYCINYKYIEQMCPYYDKKCVEYCKYIEKKRYLYDHFDNVCTRGESSCPSFYEKCKDYNPNVVLNTLKCHEKMKAERVVTSKVSATHYPSGKEQASGTPVIEITPDTSHIGTKLGHSVLGVTPVLLTASVLYKYTPIGSWIRNLGGTRTNSIGDVVGGETVGFLANPQESADMLFGDTQNYISYQPM</sequence>
<dbReference type="Pfam" id="PF05795">
    <property type="entry name" value="Plasmodium_Vir"/>
    <property type="match status" value="2"/>
</dbReference>
<dbReference type="VEuPathDB" id="PlasmoDB:PocGH01_00178200"/>
<name>A0A1A8XFH0_PLAOA</name>
<reference evidence="2" key="2">
    <citation type="submission" date="2016-05" db="EMBL/GenBank/DDBJ databases">
        <authorList>
            <person name="Lavstsen T."/>
            <person name="Jespersen J.S."/>
        </authorList>
    </citation>
    <scope>NUCLEOTIDE SEQUENCE [LARGE SCALE GENOMIC DNA]</scope>
</reference>
<gene>
    <name evidence="2" type="ORF">POVCU1_079180</name>
    <name evidence="1" type="ORF">POVCU2_0068740</name>
</gene>
<protein>
    <submittedName>
        <fullName evidence="2">PIR Superfamily Protein</fullName>
    </submittedName>
</protein>
<dbReference type="Proteomes" id="UP000078560">
    <property type="component" value="Unassembled WGS sequence"/>
</dbReference>
<dbReference type="EMBL" id="FLQU01001132">
    <property type="protein sequence ID" value="SBS91604.1"/>
    <property type="molecule type" value="Genomic_DNA"/>
</dbReference>
<proteinExistence type="predicted"/>
<dbReference type="InterPro" id="IPR008780">
    <property type="entry name" value="Plasmodium_Vir"/>
</dbReference>
<evidence type="ECO:0000313" key="1">
    <source>
        <dbReference type="EMBL" id="SBS91604.1"/>
    </source>
</evidence>
<evidence type="ECO:0000313" key="4">
    <source>
        <dbReference type="Proteomes" id="UP000078560"/>
    </source>
</evidence>